<protein>
    <submittedName>
        <fullName evidence="2">Uncharacterized protein</fullName>
    </submittedName>
</protein>
<proteinExistence type="predicted"/>
<evidence type="ECO:0000313" key="2">
    <source>
        <dbReference type="WBParaSite" id="PS1159_v2.g21320.t1"/>
    </source>
</evidence>
<sequence length="483" mass="53220">MAPMESKNNIDEETLIIKDDNVPELPAVSKTSESKESEIIPDAIVEDEQPKRKFDARADELFRKQMNEIEQEINRRIQNRNVRKLNEEELSQLLNETGFGNFVEAGKPTSEVSEQMGHLIREPSPPPSAPKNPTLNQLRSSFSPPDTKLNQLRSSFSPPDTKSPSILSPDPFPLQQRQQQSNPLPAYPFSFGNVQMAQPPSDAPLAPFMPSSTTYSVQHELQPRHTAPIGYIPGLDPPPHLPAPPLDLPPPSLSLNNNGTTLPSALPNPSTITPEMAAMLLKQIQESNPQLLSSLFANQIQNSEKKAANEVPRIPAPPSVSSIPRRNGTNSFHSSNGTPSTSTNINENGINGGENNSQQPTTASTASGSGATGTTGQENNKENSQEPIWVMRDSYLKRLQREEQRNKELQNGIAGSSTSGGIINGVDEEQEETDKLLNKDHNADIEEQIKTNVKKPAPAKKEGMQFFYKIFSSLMKLKFQNFQ</sequence>
<evidence type="ECO:0000313" key="1">
    <source>
        <dbReference type="Proteomes" id="UP000887580"/>
    </source>
</evidence>
<reference evidence="2" key="1">
    <citation type="submission" date="2022-11" db="UniProtKB">
        <authorList>
            <consortium name="WormBaseParasite"/>
        </authorList>
    </citation>
    <scope>IDENTIFICATION</scope>
</reference>
<accession>A0AC35FVQ4</accession>
<dbReference type="WBParaSite" id="PS1159_v2.g21320.t1">
    <property type="protein sequence ID" value="PS1159_v2.g21320.t1"/>
    <property type="gene ID" value="PS1159_v2.g21320"/>
</dbReference>
<name>A0AC35FVQ4_9BILA</name>
<dbReference type="Proteomes" id="UP000887580">
    <property type="component" value="Unplaced"/>
</dbReference>
<organism evidence="1 2">
    <name type="scientific">Panagrolaimus sp. PS1159</name>
    <dbReference type="NCBI Taxonomy" id="55785"/>
    <lineage>
        <taxon>Eukaryota</taxon>
        <taxon>Metazoa</taxon>
        <taxon>Ecdysozoa</taxon>
        <taxon>Nematoda</taxon>
        <taxon>Chromadorea</taxon>
        <taxon>Rhabditida</taxon>
        <taxon>Tylenchina</taxon>
        <taxon>Panagrolaimomorpha</taxon>
        <taxon>Panagrolaimoidea</taxon>
        <taxon>Panagrolaimidae</taxon>
        <taxon>Panagrolaimus</taxon>
    </lineage>
</organism>